<dbReference type="Gene3D" id="3.30.830.10">
    <property type="entry name" value="Metalloenzyme, LuxS/M16 peptidase-like"/>
    <property type="match status" value="2"/>
</dbReference>
<evidence type="ECO:0000256" key="5">
    <source>
        <dbReference type="ARBA" id="ARBA00022801"/>
    </source>
</evidence>
<keyword evidence="12" id="KW-1185">Reference proteome</keyword>
<feature type="domain" description="Coenzyme PQQ synthesis protein F-like C-terminal lobe" evidence="10">
    <location>
        <begin position="664"/>
        <end position="762"/>
    </location>
</feature>
<dbReference type="EMBL" id="JARWAM010000005">
    <property type="protein sequence ID" value="MDR5905277.1"/>
    <property type="molecule type" value="Genomic_DNA"/>
</dbReference>
<accession>A0ABU1HDB3</accession>
<name>A0ABU1HDB3_9GAMM</name>
<keyword evidence="3" id="KW-0645">Protease</keyword>
<keyword evidence="4" id="KW-0479">Metal-binding</keyword>
<keyword evidence="6" id="KW-0862">Zinc</keyword>
<keyword evidence="7" id="KW-0482">Metalloprotease</keyword>
<evidence type="ECO:0000256" key="3">
    <source>
        <dbReference type="ARBA" id="ARBA00022670"/>
    </source>
</evidence>
<evidence type="ECO:0000259" key="10">
    <source>
        <dbReference type="Pfam" id="PF22456"/>
    </source>
</evidence>
<dbReference type="Pfam" id="PF22456">
    <property type="entry name" value="PqqF-like_C_4"/>
    <property type="match status" value="1"/>
</dbReference>
<evidence type="ECO:0000256" key="4">
    <source>
        <dbReference type="ARBA" id="ARBA00022723"/>
    </source>
</evidence>
<evidence type="ECO:0000256" key="1">
    <source>
        <dbReference type="ARBA" id="ARBA00001947"/>
    </source>
</evidence>
<dbReference type="InterPro" id="IPR001431">
    <property type="entry name" value="Pept_M16_Zn_BS"/>
</dbReference>
<reference evidence="11 12" key="1">
    <citation type="submission" date="2023-04" db="EMBL/GenBank/DDBJ databases">
        <title>A long-awaited taxogenomic arrangement of the family Halomonadaceae.</title>
        <authorList>
            <person name="De La Haba R."/>
            <person name="Chuvochina M."/>
            <person name="Wittouck S."/>
            <person name="Arahal D.R."/>
            <person name="Sanchez-Porro C."/>
            <person name="Hugenholtz P."/>
            <person name="Ventosa A."/>
        </authorList>
    </citation>
    <scope>NUCLEOTIDE SEQUENCE [LARGE SCALE GENOMIC DNA]</scope>
    <source>
        <strain evidence="11 12">DSM 26770</strain>
    </source>
</reference>
<dbReference type="InterPro" id="IPR054734">
    <property type="entry name" value="PqqF-like_C_4"/>
</dbReference>
<evidence type="ECO:0000256" key="8">
    <source>
        <dbReference type="SAM" id="MobiDB-lite"/>
    </source>
</evidence>
<gene>
    <name evidence="11" type="ORF">QC821_08335</name>
</gene>
<feature type="region of interest" description="Disordered" evidence="8">
    <location>
        <begin position="443"/>
        <end position="483"/>
    </location>
</feature>
<dbReference type="RefSeq" id="WP_309719585.1">
    <property type="nucleotide sequence ID" value="NZ_JARWAM010000005.1"/>
</dbReference>
<feature type="domain" description="Peptidase M16 N-terminal" evidence="9">
    <location>
        <begin position="38"/>
        <end position="147"/>
    </location>
</feature>
<dbReference type="Pfam" id="PF00675">
    <property type="entry name" value="Peptidase_M16"/>
    <property type="match status" value="1"/>
</dbReference>
<evidence type="ECO:0000313" key="12">
    <source>
        <dbReference type="Proteomes" id="UP001251374"/>
    </source>
</evidence>
<evidence type="ECO:0000256" key="2">
    <source>
        <dbReference type="ARBA" id="ARBA00007261"/>
    </source>
</evidence>
<evidence type="ECO:0000256" key="7">
    <source>
        <dbReference type="ARBA" id="ARBA00023049"/>
    </source>
</evidence>
<evidence type="ECO:0000259" key="9">
    <source>
        <dbReference type="Pfam" id="PF00675"/>
    </source>
</evidence>
<evidence type="ECO:0000256" key="6">
    <source>
        <dbReference type="ARBA" id="ARBA00022833"/>
    </source>
</evidence>
<comment type="cofactor">
    <cofactor evidence="1">
        <name>Zn(2+)</name>
        <dbReference type="ChEBI" id="CHEBI:29105"/>
    </cofactor>
</comment>
<dbReference type="InterPro" id="IPR050626">
    <property type="entry name" value="Peptidase_M16"/>
</dbReference>
<comment type="caution">
    <text evidence="11">The sequence shown here is derived from an EMBL/GenBank/DDBJ whole genome shotgun (WGS) entry which is preliminary data.</text>
</comment>
<dbReference type="PROSITE" id="PS00143">
    <property type="entry name" value="INSULINASE"/>
    <property type="match status" value="1"/>
</dbReference>
<evidence type="ECO:0000313" key="11">
    <source>
        <dbReference type="EMBL" id="MDR5905277.1"/>
    </source>
</evidence>
<feature type="compositionally biased region" description="Pro residues" evidence="8">
    <location>
        <begin position="444"/>
        <end position="455"/>
    </location>
</feature>
<keyword evidence="5" id="KW-0378">Hydrolase</keyword>
<sequence>MCANHRDLSQGLPPGSRCRSRRLASGLWLVAAEVPGAHLTRLAGAVDVGYLDEPAARPGLAHLLEHALFLGSRRWPESDALSRWVGEQGGRYNAYTGDTATDVHLQLPPAAAEDGLARLCELLARPCFDPALVEREVAVLDAEFRARLADPALHRLAALGQLCRAGHAAQVCHAGHAASLAGSGEALAAELRALHRHYRPSRMALAILGPQPLEEQLALLSRHAAALVSDERPAEPAPSRTWRWAEPGGVAWQLPYTAADSAHDASHCVELLWPLPADLANAYRPYLDRVAARLADGTLAATLGQAATLSDMQATSEPAGSGPGLSLRLDFASPPPPLSELLACLYPALGEALRDPLTPPIGLAGNSTAALDQWPRRQARRLAGQAAKPPASASSNGQAALAAWLAADQCRLLWQQPAAARQASDWRLLDETATRVQRIALPAASPPHAPAPRPAPRLDTPSMGAPATSNKRRRWLGRPPWPAAEQEAESVSHCALGWPAPGSAGARLHHWRQRCLALRQAAQAQGAGLQLGGDRLGDWLIASGTPAQVHALAEQALEAWPADGPDHAADSPAAGLVAQRLLGRLESAPPPVTTEASPAPLYWASDAASAVDLLARCQPVPGTPAPPTNPIDTVCLAPLVADHAVMLEVMGADASPRSRWLLRLLGKCHDAAFQQALRQRQGLGYAAAVRYREAAGWPRLGYVVQSPHADVDTLHQAIEAFIASEAVPLAHLPPAALDAQRRGLLARHGPPETYPAALARVWQALRQEPRPAGESALPGHLASPWQQDTQSLAALTPKALLGVAEALHAGTLPRRWWYHCPTD</sequence>
<dbReference type="Proteomes" id="UP001251374">
    <property type="component" value="Unassembled WGS sequence"/>
</dbReference>
<dbReference type="InterPro" id="IPR011765">
    <property type="entry name" value="Pept_M16_N"/>
</dbReference>
<comment type="similarity">
    <text evidence="2">Belongs to the peptidase M16 family.</text>
</comment>
<dbReference type="SUPFAM" id="SSF63411">
    <property type="entry name" value="LuxS/MPP-like metallohydrolase"/>
    <property type="match status" value="2"/>
</dbReference>
<protein>
    <submittedName>
        <fullName evidence="11">Insulinase family protein</fullName>
    </submittedName>
</protein>
<organism evidence="11 12">
    <name type="scientific">Franzmannia qiaohouensis</name>
    <dbReference type="NCBI Taxonomy" id="1329370"/>
    <lineage>
        <taxon>Bacteria</taxon>
        <taxon>Pseudomonadati</taxon>
        <taxon>Pseudomonadota</taxon>
        <taxon>Gammaproteobacteria</taxon>
        <taxon>Oceanospirillales</taxon>
        <taxon>Halomonadaceae</taxon>
        <taxon>Franzmannia</taxon>
    </lineage>
</organism>
<dbReference type="PANTHER" id="PTHR43690">
    <property type="entry name" value="NARDILYSIN"/>
    <property type="match status" value="1"/>
</dbReference>
<proteinExistence type="inferred from homology"/>
<dbReference type="InterPro" id="IPR011249">
    <property type="entry name" value="Metalloenz_LuxS/M16"/>
</dbReference>
<dbReference type="PANTHER" id="PTHR43690:SF18">
    <property type="entry name" value="INSULIN-DEGRADING ENZYME-RELATED"/>
    <property type="match status" value="1"/>
</dbReference>